<comment type="similarity">
    <text evidence="1">Belongs to the ROK (NagC/XylR) family.</text>
</comment>
<dbReference type="InterPro" id="IPR036388">
    <property type="entry name" value="WH-like_DNA-bd_sf"/>
</dbReference>
<dbReference type="InterPro" id="IPR000600">
    <property type="entry name" value="ROK"/>
</dbReference>
<dbReference type="PANTHER" id="PTHR18964:SF173">
    <property type="entry name" value="GLUCOKINASE"/>
    <property type="match status" value="1"/>
</dbReference>
<name>A0ABS9Y0K9_9ACTN</name>
<dbReference type="PROSITE" id="PS01125">
    <property type="entry name" value="ROK"/>
    <property type="match status" value="1"/>
</dbReference>
<protein>
    <submittedName>
        <fullName evidence="2">ROK family protein</fullName>
    </submittedName>
</protein>
<organism evidence="2 3">
    <name type="scientific">Streptomyces cylindrosporus</name>
    <dbReference type="NCBI Taxonomy" id="2927583"/>
    <lineage>
        <taxon>Bacteria</taxon>
        <taxon>Bacillati</taxon>
        <taxon>Actinomycetota</taxon>
        <taxon>Actinomycetes</taxon>
        <taxon>Kitasatosporales</taxon>
        <taxon>Streptomycetaceae</taxon>
        <taxon>Streptomyces</taxon>
    </lineage>
</organism>
<evidence type="ECO:0000313" key="2">
    <source>
        <dbReference type="EMBL" id="MCI3270763.1"/>
    </source>
</evidence>
<sequence>MSALPDPPGTDHDALVGTLLQLVRSEPTSTRASLTERSGMGRTIVTQRVNELIETGLLAETGRGKSTGGRAPREVRFRREAACVVGVEVGASSIDVALTDLAGRPLGCHEQSWDVARGPDATLDQIDVIIDRLRTAHQPRAVPLVGIGVGLPGPVEFATGTPVAPPIMPGWDGYPVRDHLAARHGVGVWVDNDVNVMALGELRAGTAVGVRDFLYVKVGTGIGAGLVSDGRLHRGTGGCAGDIGHIAVVGGAPQPCRCGKRGCLEALAGGAALARDALACAENGSSPYLSARLGDDRPALMASDVAAGARSGDHTCADLLKQAGEQIGRTLAGLINFFNPSLVVIGGGVALSGDLLLASIRHSVYALSLPLATRTLRVEMSALSSQAGMVGAAFTAIDELLAPRQLPGWTHRLCRDPLPQAATA</sequence>
<reference evidence="2" key="1">
    <citation type="submission" date="2022-03" db="EMBL/GenBank/DDBJ databases">
        <title>Streptomyces 7R015 and 7R016 isolated from Barleria lupulina in Thailand.</title>
        <authorList>
            <person name="Kanchanasin P."/>
            <person name="Phongsopitanun W."/>
            <person name="Tanasupawat S."/>
        </authorList>
    </citation>
    <scope>NUCLEOTIDE SEQUENCE</scope>
    <source>
        <strain evidence="2">7R015</strain>
    </source>
</reference>
<dbReference type="RefSeq" id="WP_242762154.1">
    <property type="nucleotide sequence ID" value="NZ_JALDAY010000002.1"/>
</dbReference>
<dbReference type="InterPro" id="IPR049874">
    <property type="entry name" value="ROK_cs"/>
</dbReference>
<dbReference type="Pfam" id="PF00480">
    <property type="entry name" value="ROK"/>
    <property type="match status" value="1"/>
</dbReference>
<dbReference type="InterPro" id="IPR043129">
    <property type="entry name" value="ATPase_NBD"/>
</dbReference>
<evidence type="ECO:0000256" key="1">
    <source>
        <dbReference type="ARBA" id="ARBA00006479"/>
    </source>
</evidence>
<keyword evidence="3" id="KW-1185">Reference proteome</keyword>
<proteinExistence type="inferred from homology"/>
<dbReference type="Gene3D" id="1.10.10.10">
    <property type="entry name" value="Winged helix-like DNA-binding domain superfamily/Winged helix DNA-binding domain"/>
    <property type="match status" value="1"/>
</dbReference>
<evidence type="ECO:0000313" key="3">
    <source>
        <dbReference type="Proteomes" id="UP001165269"/>
    </source>
</evidence>
<dbReference type="Gene3D" id="3.30.420.40">
    <property type="match status" value="2"/>
</dbReference>
<gene>
    <name evidence="2" type="ORF">MQP27_06510</name>
</gene>
<accession>A0ABS9Y0K9</accession>
<dbReference type="SUPFAM" id="SSF46785">
    <property type="entry name" value="Winged helix' DNA-binding domain"/>
    <property type="match status" value="1"/>
</dbReference>
<dbReference type="PANTHER" id="PTHR18964">
    <property type="entry name" value="ROK (REPRESSOR, ORF, KINASE) FAMILY"/>
    <property type="match status" value="1"/>
</dbReference>
<dbReference type="EMBL" id="JALDAY010000002">
    <property type="protein sequence ID" value="MCI3270763.1"/>
    <property type="molecule type" value="Genomic_DNA"/>
</dbReference>
<dbReference type="InterPro" id="IPR036390">
    <property type="entry name" value="WH_DNA-bd_sf"/>
</dbReference>
<comment type="caution">
    <text evidence="2">The sequence shown here is derived from an EMBL/GenBank/DDBJ whole genome shotgun (WGS) entry which is preliminary data.</text>
</comment>
<dbReference type="SUPFAM" id="SSF53067">
    <property type="entry name" value="Actin-like ATPase domain"/>
    <property type="match status" value="1"/>
</dbReference>
<dbReference type="Proteomes" id="UP001165269">
    <property type="component" value="Unassembled WGS sequence"/>
</dbReference>